<dbReference type="InterPro" id="IPR002525">
    <property type="entry name" value="Transp_IS110-like_N"/>
</dbReference>
<dbReference type="EMBL" id="FNID01000071">
    <property type="protein sequence ID" value="SDO16646.1"/>
    <property type="molecule type" value="Genomic_DNA"/>
</dbReference>
<dbReference type="Pfam" id="PF01548">
    <property type="entry name" value="DEDD_Tnp_IS110"/>
    <property type="match status" value="1"/>
</dbReference>
<sequence>MAKTVEIVYPVCCGMDVHKSFLVACVAVTDEHSHTEHHIRRFSTFTGDLRRLCDWLTSYNCRDVCMESSGKYWIPVFNVLEKTCNVCLTHPKYVKAIKGKKTDKKDAKWISELFKCDLVRSSFIPPPDIRQLRDLCRYYVKLTGFVSGEKNRAQNCLTMCNFKLDDVFTDVFGKSATRVLDALLEYGNGAFELDGLISAKCKSSPEKIRAALDGELDPMQAEKLSVIRRHMDCIRDLQVSLEKLIYELAGKYQPQIDLLMTVPGISTQLTAIRILAEIGADMSVFETAKQLASWAGLTPQNQESAGKKKTTRIGRAGAYLKPLLVQIALNCGKSLKCPELKNKYLELKKRRGGKKAVIAIARKLLTAIWHILSKNEVYSAKLYRKADKPPAARELTMTQAITFLRSKGFLILDEESGEVL</sequence>
<feature type="domain" description="Transposase IS116/IS110/IS902 C-terminal" evidence="2">
    <location>
        <begin position="257"/>
        <end position="344"/>
    </location>
</feature>
<name>A0A1H0HBR1_9FIRM</name>
<dbReference type="GO" id="GO:0004803">
    <property type="term" value="F:transposase activity"/>
    <property type="evidence" value="ECO:0007669"/>
    <property type="project" value="InterPro"/>
</dbReference>
<dbReference type="InterPro" id="IPR003346">
    <property type="entry name" value="Transposase_20"/>
</dbReference>
<dbReference type="Pfam" id="PF02371">
    <property type="entry name" value="Transposase_20"/>
    <property type="match status" value="1"/>
</dbReference>
<dbReference type="NCBIfam" id="NF033542">
    <property type="entry name" value="transpos_IS110"/>
    <property type="match status" value="1"/>
</dbReference>
<evidence type="ECO:0000313" key="4">
    <source>
        <dbReference type="Proteomes" id="UP000199182"/>
    </source>
</evidence>
<reference evidence="3 4" key="1">
    <citation type="submission" date="2016-10" db="EMBL/GenBank/DDBJ databases">
        <authorList>
            <person name="de Groot N.N."/>
        </authorList>
    </citation>
    <scope>NUCLEOTIDE SEQUENCE [LARGE SCALE GENOMIC DNA]</scope>
    <source>
        <strain evidence="3 4">CGMCC 1.5012</strain>
    </source>
</reference>
<evidence type="ECO:0000259" key="1">
    <source>
        <dbReference type="Pfam" id="PF01548"/>
    </source>
</evidence>
<dbReference type="GO" id="GO:0003677">
    <property type="term" value="F:DNA binding"/>
    <property type="evidence" value="ECO:0007669"/>
    <property type="project" value="InterPro"/>
</dbReference>
<accession>A0A1H0HBR1</accession>
<organism evidence="3 4">
    <name type="scientific">Acetanaerobacterium elongatum</name>
    <dbReference type="NCBI Taxonomy" id="258515"/>
    <lineage>
        <taxon>Bacteria</taxon>
        <taxon>Bacillati</taxon>
        <taxon>Bacillota</taxon>
        <taxon>Clostridia</taxon>
        <taxon>Eubacteriales</taxon>
        <taxon>Oscillospiraceae</taxon>
        <taxon>Acetanaerobacterium</taxon>
    </lineage>
</organism>
<dbReference type="GO" id="GO:0006313">
    <property type="term" value="P:DNA transposition"/>
    <property type="evidence" value="ECO:0007669"/>
    <property type="project" value="InterPro"/>
</dbReference>
<dbReference type="AlphaFoldDB" id="A0A1H0HBR1"/>
<evidence type="ECO:0000313" key="3">
    <source>
        <dbReference type="EMBL" id="SDO16646.1"/>
    </source>
</evidence>
<dbReference type="PANTHER" id="PTHR33055">
    <property type="entry name" value="TRANSPOSASE FOR INSERTION SEQUENCE ELEMENT IS1111A"/>
    <property type="match status" value="1"/>
</dbReference>
<dbReference type="PANTHER" id="PTHR33055:SF13">
    <property type="entry name" value="TRANSPOSASE"/>
    <property type="match status" value="1"/>
</dbReference>
<dbReference type="OrthoDB" id="9815354at2"/>
<dbReference type="Proteomes" id="UP000199182">
    <property type="component" value="Unassembled WGS sequence"/>
</dbReference>
<dbReference type="InterPro" id="IPR047650">
    <property type="entry name" value="Transpos_IS110"/>
</dbReference>
<protein>
    <submittedName>
        <fullName evidence="3">Transposase IS116/IS110/IS902 family protein</fullName>
    </submittedName>
</protein>
<evidence type="ECO:0000259" key="2">
    <source>
        <dbReference type="Pfam" id="PF02371"/>
    </source>
</evidence>
<dbReference type="RefSeq" id="WP_092643815.1">
    <property type="nucleotide sequence ID" value="NZ_FNID01000071.1"/>
</dbReference>
<proteinExistence type="predicted"/>
<feature type="domain" description="Transposase IS110-like N-terminal" evidence="1">
    <location>
        <begin position="13"/>
        <end position="159"/>
    </location>
</feature>
<keyword evidence="4" id="KW-1185">Reference proteome</keyword>
<gene>
    <name evidence="3" type="ORF">SAMN05192585_1711</name>
</gene>